<dbReference type="RefSeq" id="WP_149267085.1">
    <property type="nucleotide sequence ID" value="NZ_VFJB01000008.1"/>
</dbReference>
<feature type="transmembrane region" description="Helical" evidence="2">
    <location>
        <begin position="20"/>
        <end position="40"/>
    </location>
</feature>
<name>A0A5A8F6B2_9BACT</name>
<dbReference type="InterPro" id="IPR007730">
    <property type="entry name" value="SPOR-like_dom"/>
</dbReference>
<keyword evidence="2" id="KW-0472">Membrane</keyword>
<reference evidence="4 5" key="1">
    <citation type="submission" date="2019-06" db="EMBL/GenBank/DDBJ databases">
        <title>Genomic insights into carbon and energy metabolism of Deferribacter autotrophicus revealed new metabolic traits in the phylum Deferribacteres.</title>
        <authorList>
            <person name="Slobodkin A.I."/>
            <person name="Slobodkina G.B."/>
            <person name="Allioux M."/>
            <person name="Alain K."/>
            <person name="Jebbar M."/>
            <person name="Shadrin V."/>
            <person name="Kublanov I.V."/>
            <person name="Toshchakov S.V."/>
            <person name="Bonch-Osmolovskaya E.A."/>
        </authorList>
    </citation>
    <scope>NUCLEOTIDE SEQUENCE [LARGE SCALE GENOMIC DNA]</scope>
    <source>
        <strain evidence="4 5">SL50</strain>
    </source>
</reference>
<dbReference type="AlphaFoldDB" id="A0A5A8F6B2"/>
<evidence type="ECO:0000313" key="4">
    <source>
        <dbReference type="EMBL" id="KAA0257413.1"/>
    </source>
</evidence>
<evidence type="ECO:0000256" key="2">
    <source>
        <dbReference type="SAM" id="Phobius"/>
    </source>
</evidence>
<gene>
    <name evidence="4" type="ORF">FHQ18_10220</name>
</gene>
<dbReference type="EMBL" id="VFJB01000008">
    <property type="protein sequence ID" value="KAA0257413.1"/>
    <property type="molecule type" value="Genomic_DNA"/>
</dbReference>
<evidence type="ECO:0000313" key="5">
    <source>
        <dbReference type="Proteomes" id="UP000322876"/>
    </source>
</evidence>
<feature type="coiled-coil region" evidence="1">
    <location>
        <begin position="37"/>
        <end position="145"/>
    </location>
</feature>
<dbReference type="Pfam" id="PF05036">
    <property type="entry name" value="SPOR"/>
    <property type="match status" value="1"/>
</dbReference>
<proteinExistence type="predicted"/>
<dbReference type="SUPFAM" id="SSF110997">
    <property type="entry name" value="Sporulation related repeat"/>
    <property type="match status" value="1"/>
</dbReference>
<accession>A0A5A8F6B2</accession>
<dbReference type="OrthoDB" id="9815905at2"/>
<dbReference type="Gene3D" id="3.30.70.1070">
    <property type="entry name" value="Sporulation related repeat"/>
    <property type="match status" value="1"/>
</dbReference>
<keyword evidence="5" id="KW-1185">Reference proteome</keyword>
<organism evidence="4 5">
    <name type="scientific">Deferribacter autotrophicus</name>
    <dbReference type="NCBI Taxonomy" id="500465"/>
    <lineage>
        <taxon>Bacteria</taxon>
        <taxon>Pseudomonadati</taxon>
        <taxon>Deferribacterota</taxon>
        <taxon>Deferribacteres</taxon>
        <taxon>Deferribacterales</taxon>
        <taxon>Deferribacteraceae</taxon>
        <taxon>Deferribacter</taxon>
    </lineage>
</organism>
<keyword evidence="1" id="KW-0175">Coiled coil</keyword>
<sequence length="259" mass="30364">MKDFEKIKEKKKNDDFKGVLFIGLIFVIAVGIIVFIIIQLTNQYIELKEKLTKENKSYEETLTNPEESEKKIIISSNNKSVVDVKEIENRVKKTFSLKEELSNETKEKEIVADKNVKDDSIKNKFTKNQETLEKEKKEIKNKTEQPLKIVKSETKNISPKTNQKKERKINKTKESDKLAKKRYVVQLMAFKNQDVAKNELKKIQKILPDAFLMKIDLGSKGIWYRIRCCYTESYETAKKKVENIKKQLRVNPIIVKTDK</sequence>
<dbReference type="PROSITE" id="PS51724">
    <property type="entry name" value="SPOR"/>
    <property type="match status" value="1"/>
</dbReference>
<dbReference type="Proteomes" id="UP000322876">
    <property type="component" value="Unassembled WGS sequence"/>
</dbReference>
<evidence type="ECO:0000256" key="1">
    <source>
        <dbReference type="SAM" id="Coils"/>
    </source>
</evidence>
<comment type="caution">
    <text evidence="4">The sequence shown here is derived from an EMBL/GenBank/DDBJ whole genome shotgun (WGS) entry which is preliminary data.</text>
</comment>
<evidence type="ECO:0000259" key="3">
    <source>
        <dbReference type="PROSITE" id="PS51724"/>
    </source>
</evidence>
<feature type="domain" description="SPOR" evidence="3">
    <location>
        <begin position="177"/>
        <end position="257"/>
    </location>
</feature>
<dbReference type="InterPro" id="IPR036680">
    <property type="entry name" value="SPOR-like_sf"/>
</dbReference>
<protein>
    <submittedName>
        <fullName evidence="4">SPOR domain-containing protein</fullName>
    </submittedName>
</protein>
<keyword evidence="2" id="KW-1133">Transmembrane helix</keyword>
<keyword evidence="2" id="KW-0812">Transmembrane</keyword>
<dbReference type="GO" id="GO:0042834">
    <property type="term" value="F:peptidoglycan binding"/>
    <property type="evidence" value="ECO:0007669"/>
    <property type="project" value="InterPro"/>
</dbReference>